<sequence>MVDAWDAADDARRIGTRTHTVGELFAIEQPLLAALPEEAFETGTWLGPRVDRYS</sequence>
<dbReference type="EMBL" id="BAAARV010000029">
    <property type="protein sequence ID" value="GAA2350103.1"/>
    <property type="molecule type" value="Genomic_DNA"/>
</dbReference>
<comment type="caution">
    <text evidence="1">The sequence shown here is derived from an EMBL/GenBank/DDBJ whole genome shotgun (WGS) entry which is preliminary data.</text>
</comment>
<protein>
    <submittedName>
        <fullName evidence="1">Uncharacterized protein</fullName>
    </submittedName>
</protein>
<keyword evidence="2" id="KW-1185">Reference proteome</keyword>
<dbReference type="RefSeq" id="WP_344613895.1">
    <property type="nucleotide sequence ID" value="NZ_BAAARV010000029.1"/>
</dbReference>
<gene>
    <name evidence="1" type="ORF">GCM10010170_039450</name>
</gene>
<name>A0ABN3GF03_9ACTN</name>
<dbReference type="Proteomes" id="UP001501444">
    <property type="component" value="Unassembled WGS sequence"/>
</dbReference>
<proteinExistence type="predicted"/>
<reference evidence="1 2" key="1">
    <citation type="journal article" date="2019" name="Int. J. Syst. Evol. Microbiol.">
        <title>The Global Catalogue of Microorganisms (GCM) 10K type strain sequencing project: providing services to taxonomists for standard genome sequencing and annotation.</title>
        <authorList>
            <consortium name="The Broad Institute Genomics Platform"/>
            <consortium name="The Broad Institute Genome Sequencing Center for Infectious Disease"/>
            <person name="Wu L."/>
            <person name="Ma J."/>
        </authorList>
    </citation>
    <scope>NUCLEOTIDE SEQUENCE [LARGE SCALE GENOMIC DNA]</scope>
    <source>
        <strain evidence="1 2">JCM 3272</strain>
    </source>
</reference>
<accession>A0ABN3GF03</accession>
<organism evidence="1 2">
    <name type="scientific">Dactylosporangium salmoneum</name>
    <dbReference type="NCBI Taxonomy" id="53361"/>
    <lineage>
        <taxon>Bacteria</taxon>
        <taxon>Bacillati</taxon>
        <taxon>Actinomycetota</taxon>
        <taxon>Actinomycetes</taxon>
        <taxon>Micromonosporales</taxon>
        <taxon>Micromonosporaceae</taxon>
        <taxon>Dactylosporangium</taxon>
    </lineage>
</organism>
<evidence type="ECO:0000313" key="2">
    <source>
        <dbReference type="Proteomes" id="UP001501444"/>
    </source>
</evidence>
<evidence type="ECO:0000313" key="1">
    <source>
        <dbReference type="EMBL" id="GAA2350103.1"/>
    </source>
</evidence>